<feature type="region of interest" description="Disordered" evidence="1">
    <location>
        <begin position="165"/>
        <end position="229"/>
    </location>
</feature>
<feature type="compositionally biased region" description="Low complexity" evidence="1">
    <location>
        <begin position="593"/>
        <end position="602"/>
    </location>
</feature>
<feature type="compositionally biased region" description="Gly residues" evidence="1">
    <location>
        <begin position="540"/>
        <end position="553"/>
    </location>
</feature>
<dbReference type="OrthoDB" id="10677609at2759"/>
<dbReference type="Proteomes" id="UP000002630">
    <property type="component" value="Unassembled WGS sequence"/>
</dbReference>
<gene>
    <name evidence="2" type="ORF">Esi_0146_0024</name>
</gene>
<feature type="compositionally biased region" description="Gly residues" evidence="1">
    <location>
        <begin position="570"/>
        <end position="579"/>
    </location>
</feature>
<dbReference type="EMBL" id="FN649760">
    <property type="protein sequence ID" value="CBJ29412.1"/>
    <property type="molecule type" value="Genomic_DNA"/>
</dbReference>
<feature type="compositionally biased region" description="Gly residues" evidence="1">
    <location>
        <begin position="624"/>
        <end position="635"/>
    </location>
</feature>
<evidence type="ECO:0000313" key="2">
    <source>
        <dbReference type="EMBL" id="CBJ29412.1"/>
    </source>
</evidence>
<feature type="compositionally biased region" description="Low complexity" evidence="1">
    <location>
        <begin position="364"/>
        <end position="374"/>
    </location>
</feature>
<feature type="compositionally biased region" description="Gly residues" evidence="1">
    <location>
        <begin position="810"/>
        <end position="827"/>
    </location>
</feature>
<evidence type="ECO:0000256" key="1">
    <source>
        <dbReference type="SAM" id="MobiDB-lite"/>
    </source>
</evidence>
<name>D7FKL2_ECTSI</name>
<proteinExistence type="predicted"/>
<feature type="region of interest" description="Disordered" evidence="1">
    <location>
        <begin position="68"/>
        <end position="147"/>
    </location>
</feature>
<feature type="compositionally biased region" description="Basic and acidic residues" evidence="1">
    <location>
        <begin position="198"/>
        <end position="210"/>
    </location>
</feature>
<feature type="compositionally biased region" description="Polar residues" evidence="1">
    <location>
        <begin position="83"/>
        <end position="92"/>
    </location>
</feature>
<feature type="compositionally biased region" description="Low complexity" evidence="1">
    <location>
        <begin position="73"/>
        <end position="82"/>
    </location>
</feature>
<feature type="region of interest" description="Disordered" evidence="1">
    <location>
        <begin position="260"/>
        <end position="287"/>
    </location>
</feature>
<feature type="region of interest" description="Disordered" evidence="1">
    <location>
        <begin position="678"/>
        <end position="935"/>
    </location>
</feature>
<feature type="compositionally biased region" description="Acidic residues" evidence="1">
    <location>
        <begin position="349"/>
        <end position="363"/>
    </location>
</feature>
<dbReference type="AlphaFoldDB" id="D7FKL2"/>
<feature type="compositionally biased region" description="Basic and acidic residues" evidence="1">
    <location>
        <begin position="165"/>
        <end position="191"/>
    </location>
</feature>
<feature type="compositionally biased region" description="Basic and acidic residues" evidence="1">
    <location>
        <begin position="557"/>
        <end position="566"/>
    </location>
</feature>
<evidence type="ECO:0008006" key="4">
    <source>
        <dbReference type="Google" id="ProtNLM"/>
    </source>
</evidence>
<feature type="region of interest" description="Disordered" evidence="1">
    <location>
        <begin position="302"/>
        <end position="483"/>
    </location>
</feature>
<feature type="compositionally biased region" description="Basic and acidic residues" evidence="1">
    <location>
        <begin position="798"/>
        <end position="809"/>
    </location>
</feature>
<organism evidence="2 3">
    <name type="scientific">Ectocarpus siliculosus</name>
    <name type="common">Brown alga</name>
    <name type="synonym">Conferva siliculosa</name>
    <dbReference type="NCBI Taxonomy" id="2880"/>
    <lineage>
        <taxon>Eukaryota</taxon>
        <taxon>Sar</taxon>
        <taxon>Stramenopiles</taxon>
        <taxon>Ochrophyta</taxon>
        <taxon>PX clade</taxon>
        <taxon>Phaeophyceae</taxon>
        <taxon>Ectocarpales</taxon>
        <taxon>Ectocarpaceae</taxon>
        <taxon>Ectocarpus</taxon>
    </lineage>
</organism>
<feature type="compositionally biased region" description="Basic and acidic residues" evidence="1">
    <location>
        <begin position="854"/>
        <end position="863"/>
    </location>
</feature>
<feature type="region of interest" description="Disordered" evidence="1">
    <location>
        <begin position="14"/>
        <end position="40"/>
    </location>
</feature>
<feature type="compositionally biased region" description="Gly residues" evidence="1">
    <location>
        <begin position="437"/>
        <end position="451"/>
    </location>
</feature>
<protein>
    <recommendedName>
        <fullName evidence="4">ALMS motif domain-containing protein</fullName>
    </recommendedName>
</protein>
<evidence type="ECO:0000313" key="3">
    <source>
        <dbReference type="Proteomes" id="UP000002630"/>
    </source>
</evidence>
<dbReference type="InParanoid" id="D7FKL2"/>
<reference evidence="2 3" key="1">
    <citation type="journal article" date="2010" name="Nature">
        <title>The Ectocarpus genome and the independent evolution of multicellularity in brown algae.</title>
        <authorList>
            <person name="Cock J.M."/>
            <person name="Sterck L."/>
            <person name="Rouze P."/>
            <person name="Scornet D."/>
            <person name="Allen A.E."/>
            <person name="Amoutzias G."/>
            <person name="Anthouard V."/>
            <person name="Artiguenave F."/>
            <person name="Aury J.M."/>
            <person name="Badger J.H."/>
            <person name="Beszteri B."/>
            <person name="Billiau K."/>
            <person name="Bonnet E."/>
            <person name="Bothwell J.H."/>
            <person name="Bowler C."/>
            <person name="Boyen C."/>
            <person name="Brownlee C."/>
            <person name="Carrano C.J."/>
            <person name="Charrier B."/>
            <person name="Cho G.Y."/>
            <person name="Coelho S.M."/>
            <person name="Collen J."/>
            <person name="Corre E."/>
            <person name="Da Silva C."/>
            <person name="Delage L."/>
            <person name="Delaroque N."/>
            <person name="Dittami S.M."/>
            <person name="Doulbeau S."/>
            <person name="Elias M."/>
            <person name="Farnham G."/>
            <person name="Gachon C.M."/>
            <person name="Gschloessl B."/>
            <person name="Heesch S."/>
            <person name="Jabbari K."/>
            <person name="Jubin C."/>
            <person name="Kawai H."/>
            <person name="Kimura K."/>
            <person name="Kloareg B."/>
            <person name="Kupper F.C."/>
            <person name="Lang D."/>
            <person name="Le Bail A."/>
            <person name="Leblanc C."/>
            <person name="Lerouge P."/>
            <person name="Lohr M."/>
            <person name="Lopez P.J."/>
            <person name="Martens C."/>
            <person name="Maumus F."/>
            <person name="Michel G."/>
            <person name="Miranda-Saavedra D."/>
            <person name="Morales J."/>
            <person name="Moreau H."/>
            <person name="Motomura T."/>
            <person name="Nagasato C."/>
            <person name="Napoli C.A."/>
            <person name="Nelson D.R."/>
            <person name="Nyvall-Collen P."/>
            <person name="Peters A.F."/>
            <person name="Pommier C."/>
            <person name="Potin P."/>
            <person name="Poulain J."/>
            <person name="Quesneville H."/>
            <person name="Read B."/>
            <person name="Rensing S.A."/>
            <person name="Ritter A."/>
            <person name="Rousvoal S."/>
            <person name="Samanta M."/>
            <person name="Samson G."/>
            <person name="Schroeder D.C."/>
            <person name="Segurens B."/>
            <person name="Strittmatter M."/>
            <person name="Tonon T."/>
            <person name="Tregear J.W."/>
            <person name="Valentin K."/>
            <person name="von Dassow P."/>
            <person name="Yamagishi T."/>
            <person name="Van de Peer Y."/>
            <person name="Wincker P."/>
        </authorList>
    </citation>
    <scope>NUCLEOTIDE SEQUENCE [LARGE SCALE GENOMIC DNA]</scope>
    <source>
        <strain evidence="3">Ec32 / CCAP1310/4</strain>
    </source>
</reference>
<accession>D7FKL2</accession>
<feature type="compositionally biased region" description="Gly residues" evidence="1">
    <location>
        <begin position="682"/>
        <end position="695"/>
    </location>
</feature>
<sequence length="996" mass="99667">MPGSRAALGLWERAGGLDGDEAGVVETAGGVSPRGGTVDTAQEVTEWARRIQASIESMNRLVDGFQLAGGGSSSSSRSEAAGTVTSPDSSMSGVPRRDDGDALSSGGAADSASHATGSRSSGSRGGERAVVGAAAAAAAAGAPTSSSSLSAYGLEGFASAQLGFRRVDGRPGPAEHRAADRSQEEKRKGEDASSGGWEEAKGEGAVRWEAGDGIVGASGGGGGGIKSFVRSSLSSSSASSVMGRADAVLAEAARGIGLGSAASVGGGSYRSSSLSSSTGSHSLGPDLEAEIASLEALAESLQQRKMRFEPKQQQQQQHRPATFDRERGHRRRPRVHAASTGSEEKGLDGGEDGSDGDGGDDGDGAAAVLADGVVPGTDPRRRDDAVDTAARPAAASPSSSEAASLFDGSSSPSPPPASDLSLDPDILVEPHQQAVDSGGGGGYYDESGGGAATPLEAPGWGSLADYIEGTSTNSAGSAAVAWRDLSTEEQDLILENAGSGGRGPAGGGGGAEGVVEGEGYGYAGTGAGSDGRAASSDYGNSGGGGGGGGGGGVAEMKTARAEHDEVLFAGGRGPGGGGVLPSTAGDEKEQFVAGAAPGAAGRSAGGDDDDDDGGESAAPNDNISGGGGAALGIGDGDLSWATQADDGGDYRSGGGGEAGRVLDAGSNAWAIARRAHDERDLFGGGMEEGRNGGGGDVDDGRGDESWSRSLSEEESELEPLPATAGDAAGPRYGHEGGGIRREEDTTLTEDSLKFSEPSLDSLAMAREGPPGREPGAHAAARPTGASAWEVGSAVVRDQTQERPAPDHRGGAAGGTRGRSEEGGAGGGRRLEAEEAGELAAFFRSRASGFISRSRAREEAVRQRRESRRKSREDDEAIAAAAAEQRRDQPHQTGVGPGARMRGGVDVAGPPSGLLGESGGGGGGRRRVSIQEARKRTARLYNSLPEVREAREKKEKSEERVRRLLQARALEKSRHRSRRGGGRGGGGGGGGRSSGRK</sequence>
<keyword evidence="3" id="KW-1185">Reference proteome</keyword>
<feature type="compositionally biased region" description="Gly residues" evidence="1">
    <location>
        <begin position="213"/>
        <end position="225"/>
    </location>
</feature>
<feature type="compositionally biased region" description="Low complexity" evidence="1">
    <location>
        <begin position="102"/>
        <end position="147"/>
    </location>
</feature>
<feature type="compositionally biased region" description="Basic and acidic residues" evidence="1">
    <location>
        <begin position="947"/>
        <end position="961"/>
    </location>
</feature>
<feature type="compositionally biased region" description="Basic and acidic residues" evidence="1">
    <location>
        <begin position="732"/>
        <end position="744"/>
    </location>
</feature>
<feature type="region of interest" description="Disordered" evidence="1">
    <location>
        <begin position="947"/>
        <end position="996"/>
    </location>
</feature>
<feature type="compositionally biased region" description="Gly residues" evidence="1">
    <location>
        <begin position="981"/>
        <end position="996"/>
    </location>
</feature>
<feature type="compositionally biased region" description="Low complexity" evidence="1">
    <location>
        <begin position="387"/>
        <end position="411"/>
    </location>
</feature>
<feature type="region of interest" description="Disordered" evidence="1">
    <location>
        <begin position="521"/>
        <end position="661"/>
    </location>
</feature>